<dbReference type="Pfam" id="PF08806">
    <property type="entry name" value="Sep15_SelM"/>
    <property type="match status" value="1"/>
</dbReference>
<evidence type="ECO:0000313" key="7">
    <source>
        <dbReference type="EMBL" id="KAK2175302.1"/>
    </source>
</evidence>
<dbReference type="PANTHER" id="PTHR13077">
    <property type="entry name" value="SELENOPROTEIN F"/>
    <property type="match status" value="1"/>
</dbReference>
<evidence type="ECO:0000256" key="1">
    <source>
        <dbReference type="ARBA" id="ARBA00005742"/>
    </source>
</evidence>
<keyword evidence="8" id="KW-1185">Reference proteome</keyword>
<reference evidence="7" key="1">
    <citation type="journal article" date="2023" name="Mol. Biol. Evol.">
        <title>Third-Generation Sequencing Reveals the Adaptive Role of the Epigenome in Three Deep-Sea Polychaetes.</title>
        <authorList>
            <person name="Perez M."/>
            <person name="Aroh O."/>
            <person name="Sun Y."/>
            <person name="Lan Y."/>
            <person name="Juniper S.K."/>
            <person name="Young C.R."/>
            <person name="Angers B."/>
            <person name="Qian P.Y."/>
        </authorList>
    </citation>
    <scope>NUCLEOTIDE SEQUENCE</scope>
    <source>
        <strain evidence="7">R07B-5</strain>
    </source>
</reference>
<keyword evidence="2" id="KW-0732">Signal</keyword>
<dbReference type="InterPro" id="IPR014912">
    <property type="entry name" value="Sep15_SelM_dom"/>
</dbReference>
<feature type="region of interest" description="Disordered" evidence="5">
    <location>
        <begin position="66"/>
        <end position="87"/>
    </location>
</feature>
<dbReference type="SUPFAM" id="SSF52833">
    <property type="entry name" value="Thioredoxin-like"/>
    <property type="match status" value="1"/>
</dbReference>
<dbReference type="InterPro" id="IPR039992">
    <property type="entry name" value="Sep15_SelM"/>
</dbReference>
<accession>A0AAD9KPW2</accession>
<evidence type="ECO:0000256" key="3">
    <source>
        <dbReference type="ARBA" id="ARBA00022933"/>
    </source>
</evidence>
<evidence type="ECO:0000313" key="8">
    <source>
        <dbReference type="Proteomes" id="UP001209878"/>
    </source>
</evidence>
<dbReference type="InterPro" id="IPR036249">
    <property type="entry name" value="Thioredoxin-like_sf"/>
</dbReference>
<dbReference type="EMBL" id="JAODUO010000738">
    <property type="protein sequence ID" value="KAK2175302.1"/>
    <property type="molecule type" value="Genomic_DNA"/>
</dbReference>
<comment type="caution">
    <text evidence="7">The sequence shown here is derived from an EMBL/GenBank/DDBJ whole genome shotgun (WGS) entry which is preliminary data.</text>
</comment>
<dbReference type="GO" id="GO:0016491">
    <property type="term" value="F:oxidoreductase activity"/>
    <property type="evidence" value="ECO:0007669"/>
    <property type="project" value="TreeGrafter"/>
</dbReference>
<dbReference type="Gene3D" id="3.40.30.50">
    <property type="entry name" value="Sep15/SelM thioredoxin-like domain, active-site redox motif"/>
    <property type="match status" value="1"/>
</dbReference>
<proteinExistence type="inferred from homology"/>
<evidence type="ECO:0000256" key="4">
    <source>
        <dbReference type="ARBA" id="ARBA00040773"/>
    </source>
</evidence>
<comment type="similarity">
    <text evidence="1">Belongs to the selenoprotein M/F family.</text>
</comment>
<evidence type="ECO:0000256" key="5">
    <source>
        <dbReference type="SAM" id="MobiDB-lite"/>
    </source>
</evidence>
<dbReference type="AlphaFoldDB" id="A0AAD9KPW2"/>
<dbReference type="GO" id="GO:0005788">
    <property type="term" value="C:endoplasmic reticulum lumen"/>
    <property type="evidence" value="ECO:0007669"/>
    <property type="project" value="TreeGrafter"/>
</dbReference>
<feature type="domain" description="Selenoprotein F/M" evidence="6">
    <location>
        <begin position="1"/>
        <end position="62"/>
    </location>
</feature>
<evidence type="ECO:0000256" key="2">
    <source>
        <dbReference type="ARBA" id="ARBA00022729"/>
    </source>
</evidence>
<name>A0AAD9KPW2_RIDPI</name>
<evidence type="ECO:0000259" key="6">
    <source>
        <dbReference type="Pfam" id="PF08806"/>
    </source>
</evidence>
<dbReference type="Proteomes" id="UP001209878">
    <property type="component" value="Unassembled WGS sequence"/>
</dbReference>
<gene>
    <name evidence="7" type="ORF">NP493_736g03022</name>
</gene>
<keyword evidence="3" id="KW-0712">Selenocysteine</keyword>
<protein>
    <recommendedName>
        <fullName evidence="4">Selenoprotein M</fullName>
    </recommendedName>
</protein>
<organism evidence="7 8">
    <name type="scientific">Ridgeia piscesae</name>
    <name type="common">Tubeworm</name>
    <dbReference type="NCBI Taxonomy" id="27915"/>
    <lineage>
        <taxon>Eukaryota</taxon>
        <taxon>Metazoa</taxon>
        <taxon>Spiralia</taxon>
        <taxon>Lophotrochozoa</taxon>
        <taxon>Annelida</taxon>
        <taxon>Polychaeta</taxon>
        <taxon>Sedentaria</taxon>
        <taxon>Canalipalpata</taxon>
        <taxon>Sabellida</taxon>
        <taxon>Siboglinidae</taxon>
        <taxon>Ridgeia</taxon>
    </lineage>
</organism>
<dbReference type="PANTHER" id="PTHR13077:SF7">
    <property type="entry name" value="SELENOPROTEIN M"/>
    <property type="match status" value="1"/>
</dbReference>
<sequence>MPEVKRFIFDDVPLFHNAVFKHTPGASPVLLFLNKDDETVQKVELSGLTRDDCNNLLLKKGFYKKSSEDAEVPEKYRNGPYVEKEEL</sequence>
<dbReference type="InterPro" id="IPR038219">
    <property type="entry name" value="Sep15/SelM_sf"/>
</dbReference>